<evidence type="ECO:0000259" key="6">
    <source>
        <dbReference type="Pfam" id="PF00892"/>
    </source>
</evidence>
<dbReference type="Pfam" id="PF00892">
    <property type="entry name" value="EamA"/>
    <property type="match status" value="2"/>
</dbReference>
<feature type="transmembrane region" description="Helical" evidence="5">
    <location>
        <begin position="90"/>
        <end position="111"/>
    </location>
</feature>
<evidence type="ECO:0000256" key="5">
    <source>
        <dbReference type="SAM" id="Phobius"/>
    </source>
</evidence>
<feature type="transmembrane region" description="Helical" evidence="5">
    <location>
        <begin position="245"/>
        <end position="264"/>
    </location>
</feature>
<dbReference type="InterPro" id="IPR000620">
    <property type="entry name" value="EamA_dom"/>
</dbReference>
<dbReference type="Proteomes" id="UP000045285">
    <property type="component" value="Unassembled WGS sequence"/>
</dbReference>
<evidence type="ECO:0000256" key="2">
    <source>
        <dbReference type="ARBA" id="ARBA00022692"/>
    </source>
</evidence>
<dbReference type="PANTHER" id="PTHR32322:SF14">
    <property type="entry name" value="PROTEIN PAGO"/>
    <property type="match status" value="1"/>
</dbReference>
<dbReference type="InterPro" id="IPR050638">
    <property type="entry name" value="AA-Vitamin_Transporters"/>
</dbReference>
<keyword evidence="3 5" id="KW-1133">Transmembrane helix</keyword>
<feature type="transmembrane region" description="Helical" evidence="5">
    <location>
        <begin position="35"/>
        <end position="58"/>
    </location>
</feature>
<accession>A0A090DQN2</accession>
<keyword evidence="2 5" id="KW-0812">Transmembrane</keyword>
<dbReference type="AlphaFoldDB" id="A0A090DQN2"/>
<evidence type="ECO:0000256" key="1">
    <source>
        <dbReference type="ARBA" id="ARBA00004141"/>
    </source>
</evidence>
<feature type="domain" description="EamA" evidence="6">
    <location>
        <begin position="148"/>
        <end position="286"/>
    </location>
</feature>
<feature type="transmembrane region" description="Helical" evidence="5">
    <location>
        <begin position="211"/>
        <end position="233"/>
    </location>
</feature>
<reference evidence="8" key="1">
    <citation type="submission" date="2014-08" db="EMBL/GenBank/DDBJ databases">
        <authorList>
            <person name="Moulin L."/>
        </authorList>
    </citation>
    <scope>NUCLEOTIDE SEQUENCE [LARGE SCALE GENOMIC DNA]</scope>
</reference>
<evidence type="ECO:0000256" key="3">
    <source>
        <dbReference type="ARBA" id="ARBA00022989"/>
    </source>
</evidence>
<dbReference type="PANTHER" id="PTHR32322">
    <property type="entry name" value="INNER MEMBRANE TRANSPORTER"/>
    <property type="match status" value="1"/>
</dbReference>
<dbReference type="SUPFAM" id="SSF103481">
    <property type="entry name" value="Multidrug resistance efflux transporter EmrE"/>
    <property type="match status" value="2"/>
</dbReference>
<gene>
    <name evidence="7" type="ORF">MPL3356_220186</name>
</gene>
<evidence type="ECO:0000313" key="7">
    <source>
        <dbReference type="EMBL" id="CDX16714.1"/>
    </source>
</evidence>
<evidence type="ECO:0000256" key="4">
    <source>
        <dbReference type="ARBA" id="ARBA00023136"/>
    </source>
</evidence>
<keyword evidence="8" id="KW-1185">Reference proteome</keyword>
<name>A0A090DQN2_MESPL</name>
<sequence length="298" mass="30717">MSNLGLFGLMALIWGLTWAAIKIGLDAGVPPILLAGLRYLLTAGILAFWTHGALSAFAEGRSMRVIISALLTNAGTYGLLFWGMQTVPSGLSGLVNLALVPVLLFGLAVVLGEERPTWRHGLALVLGCTGLLGLFWTRLVEQESGNGLGLAAIVAGTACYCVGSVIARPLIGPIKPLTLTAIHAVLGGAALIAVSFLLGDLSATLPARIDVAPAAASLLFLSLLGTIVAYTIYLRLLEKWGTARAGLYAFISPIVALAVGVWLFGEKVGAAEIGGAALLLVAAGLALSRRDSADPARN</sequence>
<protein>
    <recommendedName>
        <fullName evidence="6">EamA domain-containing protein</fullName>
    </recommendedName>
</protein>
<proteinExistence type="predicted"/>
<dbReference type="GO" id="GO:0016020">
    <property type="term" value="C:membrane"/>
    <property type="evidence" value="ECO:0007669"/>
    <property type="project" value="UniProtKB-SubCell"/>
</dbReference>
<feature type="domain" description="EamA" evidence="6">
    <location>
        <begin position="9"/>
        <end position="135"/>
    </location>
</feature>
<feature type="transmembrane region" description="Helical" evidence="5">
    <location>
        <begin position="118"/>
        <end position="136"/>
    </location>
</feature>
<feature type="transmembrane region" description="Helical" evidence="5">
    <location>
        <begin position="148"/>
        <end position="167"/>
    </location>
</feature>
<keyword evidence="4 5" id="KW-0472">Membrane</keyword>
<feature type="transmembrane region" description="Helical" evidence="5">
    <location>
        <begin position="270"/>
        <end position="288"/>
    </location>
</feature>
<evidence type="ECO:0000313" key="8">
    <source>
        <dbReference type="Proteomes" id="UP000045285"/>
    </source>
</evidence>
<dbReference type="STRING" id="69974.MPLDJ20_20772"/>
<feature type="transmembrane region" description="Helical" evidence="5">
    <location>
        <begin position="65"/>
        <end position="84"/>
    </location>
</feature>
<organism evidence="7 8">
    <name type="scientific">Mesorhizobium plurifarium</name>
    <dbReference type="NCBI Taxonomy" id="69974"/>
    <lineage>
        <taxon>Bacteria</taxon>
        <taxon>Pseudomonadati</taxon>
        <taxon>Pseudomonadota</taxon>
        <taxon>Alphaproteobacteria</taxon>
        <taxon>Hyphomicrobiales</taxon>
        <taxon>Phyllobacteriaceae</taxon>
        <taxon>Mesorhizobium</taxon>
    </lineage>
</organism>
<dbReference type="EMBL" id="CCMZ01000015">
    <property type="protein sequence ID" value="CDX16714.1"/>
    <property type="molecule type" value="Genomic_DNA"/>
</dbReference>
<comment type="subcellular location">
    <subcellularLocation>
        <location evidence="1">Membrane</location>
        <topology evidence="1">Multi-pass membrane protein</topology>
    </subcellularLocation>
</comment>
<dbReference type="InterPro" id="IPR037185">
    <property type="entry name" value="EmrE-like"/>
</dbReference>
<feature type="transmembrane region" description="Helical" evidence="5">
    <location>
        <begin position="179"/>
        <end position="199"/>
    </location>
</feature>